<dbReference type="Gene3D" id="3.90.190.20">
    <property type="entry name" value="Mur ligase, C-terminal domain"/>
    <property type="match status" value="1"/>
</dbReference>
<dbReference type="InterPro" id="IPR036565">
    <property type="entry name" value="Mur-like_cat_sf"/>
</dbReference>
<keyword evidence="2" id="KW-0132">Cell division</keyword>
<name>A0A955RK08_9BACT</name>
<dbReference type="InterPro" id="IPR036615">
    <property type="entry name" value="Mur_ligase_C_dom_sf"/>
</dbReference>
<dbReference type="Gene3D" id="3.40.1190.10">
    <property type="entry name" value="Mur-like, catalytic domain"/>
    <property type="match status" value="1"/>
</dbReference>
<comment type="pathway">
    <text evidence="2">Cell wall biogenesis; peptidoglycan biosynthesis.</text>
</comment>
<protein>
    <submittedName>
        <fullName evidence="5">UDP-N-acetylmuramyl-tripeptide synthetase</fullName>
    </submittedName>
</protein>
<dbReference type="PANTHER" id="PTHR23135:SF4">
    <property type="entry name" value="UDP-N-ACETYLMURAMOYL-L-ALANYL-D-GLUTAMATE--2,6-DIAMINOPIMELATE LIGASE MURE HOMOLOG, CHLOROPLASTIC"/>
    <property type="match status" value="1"/>
</dbReference>
<accession>A0A955RK08</accession>
<reference evidence="5" key="1">
    <citation type="submission" date="2020-04" db="EMBL/GenBank/DDBJ databases">
        <authorList>
            <person name="Zhang T."/>
        </authorList>
    </citation>
    <scope>NUCLEOTIDE SEQUENCE</scope>
    <source>
        <strain evidence="5">HKST-UBA11</strain>
    </source>
</reference>
<comment type="similarity">
    <text evidence="1">Belongs to the MurCDEF family. MurE subfamily.</text>
</comment>
<dbReference type="EMBL" id="JAGQLH010000011">
    <property type="protein sequence ID" value="MCA9385286.1"/>
    <property type="molecule type" value="Genomic_DNA"/>
</dbReference>
<keyword evidence="2" id="KW-0133">Cell shape</keyword>
<feature type="domain" description="Mur ligase central" evidence="4">
    <location>
        <begin position="32"/>
        <end position="229"/>
    </location>
</feature>
<dbReference type="AlphaFoldDB" id="A0A955RK08"/>
<dbReference type="PANTHER" id="PTHR23135">
    <property type="entry name" value="MUR LIGASE FAMILY MEMBER"/>
    <property type="match status" value="1"/>
</dbReference>
<gene>
    <name evidence="5" type="primary">murE</name>
    <name evidence="5" type="ORF">KC717_01420</name>
</gene>
<dbReference type="GO" id="GO:0005524">
    <property type="term" value="F:ATP binding"/>
    <property type="evidence" value="ECO:0007669"/>
    <property type="project" value="InterPro"/>
</dbReference>
<dbReference type="SUPFAM" id="SSF53244">
    <property type="entry name" value="MurD-like peptide ligases, peptide-binding domain"/>
    <property type="match status" value="1"/>
</dbReference>
<keyword evidence="2" id="KW-0131">Cell cycle</keyword>
<dbReference type="GO" id="GO:0071555">
    <property type="term" value="P:cell wall organization"/>
    <property type="evidence" value="ECO:0007669"/>
    <property type="project" value="UniProtKB-KW"/>
</dbReference>
<feature type="domain" description="Mur ligase C-terminal" evidence="3">
    <location>
        <begin position="251"/>
        <end position="409"/>
    </location>
</feature>
<evidence type="ECO:0000313" key="5">
    <source>
        <dbReference type="EMBL" id="MCA9385286.1"/>
    </source>
</evidence>
<dbReference type="GO" id="GO:0008360">
    <property type="term" value="P:regulation of cell shape"/>
    <property type="evidence" value="ECO:0007669"/>
    <property type="project" value="UniProtKB-KW"/>
</dbReference>
<evidence type="ECO:0000256" key="2">
    <source>
        <dbReference type="RuleBase" id="RU004135"/>
    </source>
</evidence>
<dbReference type="GO" id="GO:0051301">
    <property type="term" value="P:cell division"/>
    <property type="evidence" value="ECO:0007669"/>
    <property type="project" value="UniProtKB-KW"/>
</dbReference>
<reference evidence="5" key="2">
    <citation type="journal article" date="2021" name="Microbiome">
        <title>Successional dynamics and alternative stable states in a saline activated sludge microbial community over 9 years.</title>
        <authorList>
            <person name="Wang Y."/>
            <person name="Ye J."/>
            <person name="Ju F."/>
            <person name="Liu L."/>
            <person name="Boyd J.A."/>
            <person name="Deng Y."/>
            <person name="Parks D.H."/>
            <person name="Jiang X."/>
            <person name="Yin X."/>
            <person name="Woodcroft B.J."/>
            <person name="Tyson G.W."/>
            <person name="Hugenholtz P."/>
            <person name="Polz M.F."/>
            <person name="Zhang T."/>
        </authorList>
    </citation>
    <scope>NUCLEOTIDE SEQUENCE</scope>
    <source>
        <strain evidence="5">HKST-UBA11</strain>
    </source>
</reference>
<dbReference type="SUPFAM" id="SSF53623">
    <property type="entry name" value="MurD-like peptide ligases, catalytic domain"/>
    <property type="match status" value="1"/>
</dbReference>
<dbReference type="GO" id="GO:0005737">
    <property type="term" value="C:cytoplasm"/>
    <property type="evidence" value="ECO:0007669"/>
    <property type="project" value="UniProtKB-SubCell"/>
</dbReference>
<sequence>MQKLKNIYHLIQSLIANVRYGFPARKLTIIGVTGTDGKTTTTTMLYHTLKESGVKVGMISTINAKIGDEEIDTGLHVTTPEPWDLPRLLRRMIREGITHVVIESTSSGLDQNRLFGVRYDAVTITNIGHDHIDYHGSWKKYAQAKYKIIEKTKDGGLVVLNYDHEESRDWLERKIENVQNKNIIWYSVDELLDTNHSVDGITFTFDDETYSIPLIGEYNFSNALGVIIIARRYVAINKIINALKTFSAPLGRMQVMQTEPNAVIIDFAHTPSSLERALESIQKIRPTEQSAIWCIFGCAGQRDPDRRRMGLVSAKMADKTLITLEDPRTEDIVAINTEIAEHGEKGGGQVITRFVSHEDFEKRNNEFNNLENKAIISFDYPTIENRIDAISFACKMAKPDDIVYITGKGHEESLAIGDPIVEYPYTDQDTVEAIITQDV</sequence>
<dbReference type="InterPro" id="IPR004101">
    <property type="entry name" value="Mur_ligase_C"/>
</dbReference>
<dbReference type="Pfam" id="PF02875">
    <property type="entry name" value="Mur_ligase_C"/>
    <property type="match status" value="1"/>
</dbReference>
<keyword evidence="2" id="KW-0961">Cell wall biogenesis/degradation</keyword>
<dbReference type="InterPro" id="IPR005761">
    <property type="entry name" value="UDP-N-AcMur-Glu-dNH2Pim_ligase"/>
</dbReference>
<evidence type="ECO:0000259" key="3">
    <source>
        <dbReference type="Pfam" id="PF02875"/>
    </source>
</evidence>
<proteinExistence type="inferred from homology"/>
<evidence type="ECO:0000259" key="4">
    <source>
        <dbReference type="Pfam" id="PF08245"/>
    </source>
</evidence>
<keyword evidence="2" id="KW-0573">Peptidoglycan synthesis</keyword>
<organism evidence="5 6">
    <name type="scientific">Candidatus Dojkabacteria bacterium</name>
    <dbReference type="NCBI Taxonomy" id="2099670"/>
    <lineage>
        <taxon>Bacteria</taxon>
        <taxon>Candidatus Dojkabacteria</taxon>
    </lineage>
</organism>
<evidence type="ECO:0000256" key="1">
    <source>
        <dbReference type="ARBA" id="ARBA00005898"/>
    </source>
</evidence>
<evidence type="ECO:0000313" key="6">
    <source>
        <dbReference type="Proteomes" id="UP000754563"/>
    </source>
</evidence>
<dbReference type="GO" id="GO:0016881">
    <property type="term" value="F:acid-amino acid ligase activity"/>
    <property type="evidence" value="ECO:0007669"/>
    <property type="project" value="InterPro"/>
</dbReference>
<dbReference type="InterPro" id="IPR013221">
    <property type="entry name" value="Mur_ligase_cen"/>
</dbReference>
<dbReference type="GO" id="GO:0009252">
    <property type="term" value="P:peptidoglycan biosynthetic process"/>
    <property type="evidence" value="ECO:0007669"/>
    <property type="project" value="UniProtKB-KW"/>
</dbReference>
<dbReference type="Pfam" id="PF08245">
    <property type="entry name" value="Mur_ligase_M"/>
    <property type="match status" value="1"/>
</dbReference>
<comment type="caution">
    <text evidence="5">The sequence shown here is derived from an EMBL/GenBank/DDBJ whole genome shotgun (WGS) entry which is preliminary data.</text>
</comment>
<comment type="subcellular location">
    <subcellularLocation>
        <location evidence="2">Cytoplasm</location>
    </subcellularLocation>
</comment>
<dbReference type="NCBIfam" id="TIGR01085">
    <property type="entry name" value="murE"/>
    <property type="match status" value="1"/>
</dbReference>
<dbReference type="Proteomes" id="UP000754563">
    <property type="component" value="Unassembled WGS sequence"/>
</dbReference>